<keyword evidence="3" id="KW-0472">Membrane</keyword>
<keyword evidence="3" id="KW-0812">Transmembrane</keyword>
<dbReference type="PANTHER" id="PTHR11360">
    <property type="entry name" value="MONOCARBOXYLATE TRANSPORTER"/>
    <property type="match status" value="1"/>
</dbReference>
<sequence>MTQHSTNPECESSNRLVRLIHQHYSDTTYHRSANTIENEKYLPFNIPFNRWAMFPTAFIFQAICGSLYAWSVFNDPIDGYIYGASVDPITGKSTILKHNAAVTFYIAVGCFGLSAAINGPWLERNGPKLSAIIGSTIFFLGNMVAAIGIYSKIVALLYFGYGVLGGAGLGLCYISPVSALQKWFPDRRGLAAGFAVCGFGAGSIILAKIPQPLIKAVGLPLTFVVLGCCYFVAMLICAAVFRVPPPNFQINGMDMYRNKIQTDSKSVEDAEAQANEKAARDIRDPGSAMILSDAIFSKEYRIMYIMFFGNSIAGLVFLSRLANIIKDIFGKDASTAATIVAINGGFNLAGRLFFSTVSDRLGRKNSFFVMLCSQVIILAALPTIMEKRVYWAFLLVIWILTACYGGGFGCIPAFLCDMFGPTNIGAMHGIILTAWSLAGVGGGLLFTEIYNHLLANGYTTKDIYVYSVNLHWILAVSCVGFVFLLFMGTHVHDRLLPKIKGEIVRIRVFGRLMRIGTFGVEWLTKDTEESEWASYVDSRKNAESERSYRSTVIDGSAF</sequence>
<feature type="transmembrane region" description="Helical" evidence="3">
    <location>
        <begin position="390"/>
        <end position="415"/>
    </location>
</feature>
<feature type="transmembrane region" description="Helical" evidence="3">
    <location>
        <begin position="102"/>
        <end position="122"/>
    </location>
</feature>
<dbReference type="Gene3D" id="1.20.1250.20">
    <property type="entry name" value="MFS general substrate transporter like domains"/>
    <property type="match status" value="2"/>
</dbReference>
<evidence type="ECO:0000256" key="1">
    <source>
        <dbReference type="ARBA" id="ARBA00004141"/>
    </source>
</evidence>
<dbReference type="Proteomes" id="UP000726737">
    <property type="component" value="Unassembled WGS sequence"/>
</dbReference>
<keyword evidence="6" id="KW-1185">Reference proteome</keyword>
<dbReference type="InterPro" id="IPR050327">
    <property type="entry name" value="Proton-linked_MCT"/>
</dbReference>
<comment type="caution">
    <text evidence="5">The sequence shown here is derived from an EMBL/GenBank/DDBJ whole genome shotgun (WGS) entry which is preliminary data.</text>
</comment>
<dbReference type="InterPro" id="IPR011701">
    <property type="entry name" value="MFS"/>
</dbReference>
<reference evidence="5" key="1">
    <citation type="journal article" date="2020" name="Fungal Divers.">
        <title>Resolving the Mortierellaceae phylogeny through synthesis of multi-gene phylogenetics and phylogenomics.</title>
        <authorList>
            <person name="Vandepol N."/>
            <person name="Liber J."/>
            <person name="Desiro A."/>
            <person name="Na H."/>
            <person name="Kennedy M."/>
            <person name="Barry K."/>
            <person name="Grigoriev I.V."/>
            <person name="Miller A.N."/>
            <person name="O'Donnell K."/>
            <person name="Stajich J.E."/>
            <person name="Bonito G."/>
        </authorList>
    </citation>
    <scope>NUCLEOTIDE SEQUENCE</scope>
    <source>
        <strain evidence="5">KOD948</strain>
    </source>
</reference>
<dbReference type="CDD" id="cd17353">
    <property type="entry name" value="MFS_OFA_like"/>
    <property type="match status" value="1"/>
</dbReference>
<feature type="transmembrane region" description="Helical" evidence="3">
    <location>
        <begin position="302"/>
        <end position="322"/>
    </location>
</feature>
<keyword evidence="3" id="KW-1133">Transmembrane helix</keyword>
<feature type="transmembrane region" description="Helical" evidence="3">
    <location>
        <begin position="221"/>
        <end position="241"/>
    </location>
</feature>
<dbReference type="PANTHER" id="PTHR11360:SF317">
    <property type="entry name" value="MAJOR FACILITATOR SUPERFAMILY (MFS) PROFILE DOMAIN-CONTAINING PROTEIN-RELATED"/>
    <property type="match status" value="1"/>
</dbReference>
<dbReference type="SUPFAM" id="SSF103473">
    <property type="entry name" value="MFS general substrate transporter"/>
    <property type="match status" value="1"/>
</dbReference>
<dbReference type="AlphaFoldDB" id="A0A9P6TWW5"/>
<feature type="transmembrane region" description="Helical" evidence="3">
    <location>
        <begin position="334"/>
        <end position="354"/>
    </location>
</feature>
<name>A0A9P6TWW5_9FUNG</name>
<feature type="transmembrane region" description="Helical" evidence="3">
    <location>
        <begin position="427"/>
        <end position="450"/>
    </location>
</feature>
<dbReference type="GO" id="GO:0022857">
    <property type="term" value="F:transmembrane transporter activity"/>
    <property type="evidence" value="ECO:0007669"/>
    <property type="project" value="InterPro"/>
</dbReference>
<evidence type="ECO:0000256" key="3">
    <source>
        <dbReference type="SAM" id="Phobius"/>
    </source>
</evidence>
<evidence type="ECO:0000313" key="5">
    <source>
        <dbReference type="EMBL" id="KAG0250130.1"/>
    </source>
</evidence>
<comment type="similarity">
    <text evidence="2">Belongs to the major facilitator superfamily. Monocarboxylate porter (TC 2.A.1.13) family.</text>
</comment>
<dbReference type="GO" id="GO:0016020">
    <property type="term" value="C:membrane"/>
    <property type="evidence" value="ECO:0007669"/>
    <property type="project" value="UniProtKB-SubCell"/>
</dbReference>
<gene>
    <name evidence="5" type="ORF">BG011_008644</name>
</gene>
<comment type="subcellular location">
    <subcellularLocation>
        <location evidence="1">Membrane</location>
        <topology evidence="1">Multi-pass membrane protein</topology>
    </subcellularLocation>
</comment>
<organism evidence="5 6">
    <name type="scientific">Mortierella polycephala</name>
    <dbReference type="NCBI Taxonomy" id="41804"/>
    <lineage>
        <taxon>Eukaryota</taxon>
        <taxon>Fungi</taxon>
        <taxon>Fungi incertae sedis</taxon>
        <taxon>Mucoromycota</taxon>
        <taxon>Mortierellomycotina</taxon>
        <taxon>Mortierellomycetes</taxon>
        <taxon>Mortierellales</taxon>
        <taxon>Mortierellaceae</taxon>
        <taxon>Mortierella</taxon>
    </lineage>
</organism>
<dbReference type="InterPro" id="IPR020846">
    <property type="entry name" value="MFS_dom"/>
</dbReference>
<accession>A0A9P6TWW5</accession>
<evidence type="ECO:0000259" key="4">
    <source>
        <dbReference type="PROSITE" id="PS50850"/>
    </source>
</evidence>
<feature type="transmembrane region" description="Helical" evidence="3">
    <location>
        <begin position="129"/>
        <end position="150"/>
    </location>
</feature>
<feature type="transmembrane region" description="Helical" evidence="3">
    <location>
        <begin position="366"/>
        <end position="384"/>
    </location>
</feature>
<feature type="domain" description="Major facilitator superfamily (MFS) profile" evidence="4">
    <location>
        <begin position="64"/>
        <end position="492"/>
    </location>
</feature>
<evidence type="ECO:0000313" key="6">
    <source>
        <dbReference type="Proteomes" id="UP000726737"/>
    </source>
</evidence>
<dbReference type="OrthoDB" id="410267at2759"/>
<feature type="transmembrane region" description="Helical" evidence="3">
    <location>
        <begin position="189"/>
        <end position="209"/>
    </location>
</feature>
<feature type="transmembrane region" description="Helical" evidence="3">
    <location>
        <begin position="51"/>
        <end position="70"/>
    </location>
</feature>
<proteinExistence type="inferred from homology"/>
<feature type="transmembrane region" description="Helical" evidence="3">
    <location>
        <begin position="470"/>
        <end position="491"/>
    </location>
</feature>
<feature type="transmembrane region" description="Helical" evidence="3">
    <location>
        <begin position="156"/>
        <end position="177"/>
    </location>
</feature>
<protein>
    <recommendedName>
        <fullName evidence="4">Major facilitator superfamily (MFS) profile domain-containing protein</fullName>
    </recommendedName>
</protein>
<dbReference type="InterPro" id="IPR036259">
    <property type="entry name" value="MFS_trans_sf"/>
</dbReference>
<dbReference type="PROSITE" id="PS50850">
    <property type="entry name" value="MFS"/>
    <property type="match status" value="1"/>
</dbReference>
<evidence type="ECO:0000256" key="2">
    <source>
        <dbReference type="ARBA" id="ARBA00006727"/>
    </source>
</evidence>
<dbReference type="EMBL" id="JAAAJA010000722">
    <property type="protein sequence ID" value="KAG0250130.1"/>
    <property type="molecule type" value="Genomic_DNA"/>
</dbReference>
<dbReference type="Pfam" id="PF07690">
    <property type="entry name" value="MFS_1"/>
    <property type="match status" value="1"/>
</dbReference>